<reference evidence="2 3" key="1">
    <citation type="submission" date="2024-10" db="EMBL/GenBank/DDBJ databases">
        <authorList>
            <person name="Kim D."/>
        </authorList>
    </citation>
    <scope>NUCLEOTIDE SEQUENCE [LARGE SCALE GENOMIC DNA]</scope>
    <source>
        <strain evidence="2">Taebaek</strain>
    </source>
</reference>
<organism evidence="2 3">
    <name type="scientific">Heterodera schachtii</name>
    <name type="common">Sugarbeet cyst nematode worm</name>
    <name type="synonym">Tylenchus schachtii</name>
    <dbReference type="NCBI Taxonomy" id="97005"/>
    <lineage>
        <taxon>Eukaryota</taxon>
        <taxon>Metazoa</taxon>
        <taxon>Ecdysozoa</taxon>
        <taxon>Nematoda</taxon>
        <taxon>Chromadorea</taxon>
        <taxon>Rhabditida</taxon>
        <taxon>Tylenchina</taxon>
        <taxon>Tylenchomorpha</taxon>
        <taxon>Tylenchoidea</taxon>
        <taxon>Heteroderidae</taxon>
        <taxon>Heteroderinae</taxon>
        <taxon>Heterodera</taxon>
    </lineage>
</organism>
<name>A0ABD2K198_HETSC</name>
<gene>
    <name evidence="2" type="ORF">niasHS_006008</name>
</gene>
<keyword evidence="3" id="KW-1185">Reference proteome</keyword>
<comment type="caution">
    <text evidence="2">The sequence shown here is derived from an EMBL/GenBank/DDBJ whole genome shotgun (WGS) entry which is preliminary data.</text>
</comment>
<evidence type="ECO:0000256" key="1">
    <source>
        <dbReference type="SAM" id="Coils"/>
    </source>
</evidence>
<protein>
    <submittedName>
        <fullName evidence="2">Uncharacterized protein</fullName>
    </submittedName>
</protein>
<evidence type="ECO:0000313" key="2">
    <source>
        <dbReference type="EMBL" id="KAL3096642.1"/>
    </source>
</evidence>
<dbReference type="EMBL" id="JBICCN010000061">
    <property type="protein sequence ID" value="KAL3096642.1"/>
    <property type="molecule type" value="Genomic_DNA"/>
</dbReference>
<feature type="coiled-coil region" evidence="1">
    <location>
        <begin position="95"/>
        <end position="157"/>
    </location>
</feature>
<sequence>MLCLRRVLSRGHPSIFSVTSVCRSTSNAPALVDSIVISPPTDSLQIFNSPDVQAMTRKQYYTGVWPRCPTRANNIEDRGISSEYDDTFVEMENKIGEVKRRMEGINKTKEDMEQLRRQMDHLQKQIGTMREMLAKKNQRVTRNLNESAQQIVQLANNLTERADKIRQGDNIKGAAEIVKESSRKAAEAERVIAQQLELIRKLLSSCCHCLLGVLGVTCHNEIFGRPCPPPCISTATLTTTVATPTTTSTMLTRCRRSRAGPDDVESQAPVAKIIVIMLSMFAGCAGCNVSCAAVDDAEAVLMDFV</sequence>
<accession>A0ABD2K198</accession>
<proteinExistence type="predicted"/>
<dbReference type="AlphaFoldDB" id="A0ABD2K198"/>
<dbReference type="Proteomes" id="UP001620645">
    <property type="component" value="Unassembled WGS sequence"/>
</dbReference>
<keyword evidence="1" id="KW-0175">Coiled coil</keyword>
<evidence type="ECO:0000313" key="3">
    <source>
        <dbReference type="Proteomes" id="UP001620645"/>
    </source>
</evidence>